<dbReference type="AlphaFoldDB" id="A0AA36GRW5"/>
<accession>A0AA36GRW5</accession>
<name>A0AA36GRW5_CYLNA</name>
<feature type="non-terminal residue" evidence="2">
    <location>
        <position position="112"/>
    </location>
</feature>
<sequence length="112" mass="12875">VIFPTLLLCIGAVALGLLCSRVVKSTTAALIVSCMVVMVLFVVNFAISFTNYRKGLFYYICLLSIFSAYHKCIFAIQLSYKRGFQEYVHLYYTVKKSSRFERLSNTRILENY</sequence>
<feature type="non-terminal residue" evidence="2">
    <location>
        <position position="1"/>
    </location>
</feature>
<evidence type="ECO:0000313" key="2">
    <source>
        <dbReference type="EMBL" id="CAJ0597045.1"/>
    </source>
</evidence>
<comment type="caution">
    <text evidence="2">The sequence shown here is derived from an EMBL/GenBank/DDBJ whole genome shotgun (WGS) entry which is preliminary data.</text>
</comment>
<feature type="transmembrane region" description="Helical" evidence="1">
    <location>
        <begin position="29"/>
        <end position="49"/>
    </location>
</feature>
<protein>
    <submittedName>
        <fullName evidence="2">Uncharacterized protein</fullName>
    </submittedName>
</protein>
<keyword evidence="3" id="KW-1185">Reference proteome</keyword>
<keyword evidence="1" id="KW-1133">Transmembrane helix</keyword>
<feature type="transmembrane region" description="Helical" evidence="1">
    <location>
        <begin position="56"/>
        <end position="80"/>
    </location>
</feature>
<evidence type="ECO:0000256" key="1">
    <source>
        <dbReference type="SAM" id="Phobius"/>
    </source>
</evidence>
<proteinExistence type="predicted"/>
<evidence type="ECO:0000313" key="3">
    <source>
        <dbReference type="Proteomes" id="UP001176961"/>
    </source>
</evidence>
<reference evidence="2" key="1">
    <citation type="submission" date="2023-07" db="EMBL/GenBank/DDBJ databases">
        <authorList>
            <consortium name="CYATHOMIX"/>
        </authorList>
    </citation>
    <scope>NUCLEOTIDE SEQUENCE</scope>
    <source>
        <strain evidence="2">N/A</strain>
    </source>
</reference>
<organism evidence="2 3">
    <name type="scientific">Cylicocyclus nassatus</name>
    <name type="common">Nematode worm</name>
    <dbReference type="NCBI Taxonomy" id="53992"/>
    <lineage>
        <taxon>Eukaryota</taxon>
        <taxon>Metazoa</taxon>
        <taxon>Ecdysozoa</taxon>
        <taxon>Nematoda</taxon>
        <taxon>Chromadorea</taxon>
        <taxon>Rhabditida</taxon>
        <taxon>Rhabditina</taxon>
        <taxon>Rhabditomorpha</taxon>
        <taxon>Strongyloidea</taxon>
        <taxon>Strongylidae</taxon>
        <taxon>Cylicocyclus</taxon>
    </lineage>
</organism>
<gene>
    <name evidence="2" type="ORF">CYNAS_LOCUS9028</name>
</gene>
<keyword evidence="1" id="KW-0472">Membrane</keyword>
<dbReference type="EMBL" id="CATQJL010000223">
    <property type="protein sequence ID" value="CAJ0597045.1"/>
    <property type="molecule type" value="Genomic_DNA"/>
</dbReference>
<dbReference type="Proteomes" id="UP001176961">
    <property type="component" value="Unassembled WGS sequence"/>
</dbReference>
<keyword evidence="1" id="KW-0812">Transmembrane</keyword>